<proteinExistence type="predicted"/>
<feature type="domain" description="Teneurin-like YD-shell" evidence="2">
    <location>
        <begin position="814"/>
        <end position="934"/>
    </location>
</feature>
<dbReference type="RefSeq" id="WP_166292196.1">
    <property type="nucleotide sequence ID" value="NZ_CP049863.1"/>
</dbReference>
<dbReference type="InterPro" id="IPR050708">
    <property type="entry name" value="T6SS_VgrG/RHS"/>
</dbReference>
<dbReference type="InterPro" id="IPR031325">
    <property type="entry name" value="RHS_repeat"/>
</dbReference>
<dbReference type="PANTHER" id="PTHR32305:SF15">
    <property type="entry name" value="PROTEIN RHSA-RELATED"/>
    <property type="match status" value="1"/>
</dbReference>
<reference evidence="3 4" key="1">
    <citation type="submission" date="2020-03" db="EMBL/GenBank/DDBJ databases">
        <title>Leucobacter sp. nov., isolated from beetles.</title>
        <authorList>
            <person name="Hyun D.-W."/>
            <person name="Bae J.-W."/>
        </authorList>
    </citation>
    <scope>NUCLEOTIDE SEQUENCE [LARGE SCALE GENOMIC DNA]</scope>
    <source>
        <strain evidence="3 4">HDW9C</strain>
    </source>
</reference>
<sequence length="1346" mass="145382">MFDTAGVWLGYGKGAGTSVAVVRDQVLRVTRLVHEFGREIRVAYARDLVSRVTATGGEQVEYRYDEVGRLIEVESVLGVRSYRWNADGLIDKVTAASGVVECVNTYDEQRRVVSQVTEFGREIEFSYVGRATGVADTDGSNSNSWIADRYGRLIRVVDTDHQAQSMTYDQHSNLLTVTERDGAETVCVYDRRGRLTRRVSPEGVDLKFSYDNRDRVVEICEGDDPRVRAGEGRSGVRGEAVTSLEYAGEWDRWPSRVIDAAGGITQLAWERGLLTRVTDPVGTVTFLSYDEQGDLVGVTDGVGNETRYVRDRAGHVLEMVAPSGARERFTWEGALLTGREAADGAKWVYEYGAAGQLTVVIDPMGAKTSYQYGVHGRLERVIDALGRATECGFDAFGNPEQVVNADGSVWQLRHDGLSRLREVIDPVGSVWAREYGVTGELTGRRDPVGVTQEISRNRQKGEAVTRAAGVVSSVAFDRYGRPVTTTVDGEQVSEARYDLMGRMVEQIDAEGGVTRVTYDLAGKPVEVYTPEGRRTRVTFDLAGRPSEVTDPIGGVTKLRYDEDSRVVQQVLPSGDTAVFEYDQVGRVLREDIPGVGVTRFRYDAVGRLVWTQGPKFGRREFVYDLSGQLIRAVNGVGGITHYEYDLLGRLVKVIDPAGGVTTRTYTLLGRVAEVTDPLGRKMMAEYDAAGKLTGWRDAAGTSVGLSYDSVGRLAQVSEDERLVAEVASESVWSGCITDHTKLTATGAAGVMHRVARDPRGLMLERTRDEQSTTWGYDGDGLRTRLRTPDGREVAYVRDGAGQVTRVEHPVFGAITYEYDADGHLTRSLAGNLLQSWEYEHGKPATYTRTDAEGASTTRIGYDEDGRIAQVKTSTESTDYTYDGAGQLTHAVTVDDAGVTVSSLVWEYDVAGRLTRRVSLSDEVGFAYDAAGQLVRAVVTSRGDATEAASSAPAPLVTTYEYDVAGRRIAEHGPAGETRYEWSAFGSLSEVTTTTPDGETTCRKVWMDVMGELAELDGEEVVWDAASGDPTPLKVGDAPVFRFPGSVTGAGETVFGSGWRMGRGSGVADPWDVAVLGTAGAGLANIGAVDGNAVAGGDPLLERLQSTGISITPHGSLTFNGLEHLGARLYQPGTHAFLTTDPLPAVIGAGWAGNPYAYAGNDPVGMLDPAGLTPEPDSEFKARVPGFLDGVVKAESVLEFVWAFVVKSFPGGIKAYEKWRGSWGSVGRRLSNTGKIVPVLGGVLSAADLTVAIANKDEVGYVRHGGALVIDIATFFLLQAGLIPGVVAAGAGIVWDVAWNIGDSVYKLSQNPNALVEYYQEDPWMLLNILNPGTGGILTPVILGELK</sequence>
<name>A0A6G7XHA1_9MICO</name>
<dbReference type="NCBIfam" id="TIGR01643">
    <property type="entry name" value="YD_repeat_2x"/>
    <property type="match status" value="10"/>
</dbReference>
<feature type="domain" description="Teneurin-like YD-shell" evidence="2">
    <location>
        <begin position="474"/>
        <end position="609"/>
    </location>
</feature>
<keyword evidence="4" id="KW-1185">Reference proteome</keyword>
<dbReference type="Gene3D" id="2.180.10.10">
    <property type="entry name" value="RHS repeat-associated core"/>
    <property type="match status" value="6"/>
</dbReference>
<evidence type="ECO:0000256" key="1">
    <source>
        <dbReference type="ARBA" id="ARBA00022737"/>
    </source>
</evidence>
<keyword evidence="1" id="KW-0677">Repeat</keyword>
<dbReference type="Proteomes" id="UP000502677">
    <property type="component" value="Chromosome"/>
</dbReference>
<protein>
    <recommendedName>
        <fullName evidence="2">Teneurin-like YD-shell domain-containing protein</fullName>
    </recommendedName>
</protein>
<evidence type="ECO:0000259" key="2">
    <source>
        <dbReference type="Pfam" id="PF25023"/>
    </source>
</evidence>
<dbReference type="NCBIfam" id="TIGR03696">
    <property type="entry name" value="Rhs_assc_core"/>
    <property type="match status" value="1"/>
</dbReference>
<dbReference type="KEGG" id="lvi:G7068_12125"/>
<dbReference type="EMBL" id="CP049863">
    <property type="protein sequence ID" value="QIK63856.1"/>
    <property type="molecule type" value="Genomic_DNA"/>
</dbReference>
<evidence type="ECO:0000313" key="3">
    <source>
        <dbReference type="EMBL" id="QIK63856.1"/>
    </source>
</evidence>
<dbReference type="InterPro" id="IPR022385">
    <property type="entry name" value="Rhs_assc_core"/>
</dbReference>
<dbReference type="Pfam" id="PF05593">
    <property type="entry name" value="RHS_repeat"/>
    <property type="match status" value="4"/>
</dbReference>
<accession>A0A6G7XHA1</accession>
<dbReference type="PANTHER" id="PTHR32305">
    <property type="match status" value="1"/>
</dbReference>
<dbReference type="InterPro" id="IPR006530">
    <property type="entry name" value="YD"/>
</dbReference>
<dbReference type="InterPro" id="IPR056823">
    <property type="entry name" value="TEN-like_YD-shell"/>
</dbReference>
<gene>
    <name evidence="3" type="ORF">G7068_12125</name>
</gene>
<dbReference type="Pfam" id="PF25023">
    <property type="entry name" value="TEN_YD-shell"/>
    <property type="match status" value="2"/>
</dbReference>
<dbReference type="SUPFAM" id="SSF69304">
    <property type="entry name" value="Tricorn protease N-terminal domain"/>
    <property type="match status" value="1"/>
</dbReference>
<organism evidence="3 4">
    <name type="scientific">Leucobacter viscericola</name>
    <dbReference type="NCBI Taxonomy" id="2714935"/>
    <lineage>
        <taxon>Bacteria</taxon>
        <taxon>Bacillati</taxon>
        <taxon>Actinomycetota</taxon>
        <taxon>Actinomycetes</taxon>
        <taxon>Micrococcales</taxon>
        <taxon>Microbacteriaceae</taxon>
        <taxon>Leucobacter</taxon>
    </lineage>
</organism>
<evidence type="ECO:0000313" key="4">
    <source>
        <dbReference type="Proteomes" id="UP000502677"/>
    </source>
</evidence>